<gene>
    <name evidence="1" type="ORF">Uis4E_2237</name>
</gene>
<name>A0A2N5IVH2_9BIFI</name>
<accession>A0A2N5IVH2</accession>
<evidence type="ECO:0000313" key="2">
    <source>
        <dbReference type="Proteomes" id="UP000235034"/>
    </source>
</evidence>
<keyword evidence="2" id="KW-1185">Reference proteome</keyword>
<reference evidence="1 2" key="1">
    <citation type="submission" date="2017-07" db="EMBL/GenBank/DDBJ databases">
        <title>Bifidobacterium novel species.</title>
        <authorList>
            <person name="Lugli G.A."/>
            <person name="Milani C."/>
            <person name="Duranti S."/>
            <person name="Mangifesta M."/>
        </authorList>
    </citation>
    <scope>NUCLEOTIDE SEQUENCE [LARGE SCALE GENOMIC DNA]</scope>
    <source>
        <strain evidence="1 2">77</strain>
    </source>
</reference>
<proteinExistence type="predicted"/>
<keyword evidence="1" id="KW-0808">Transferase</keyword>
<organism evidence="1 2">
    <name type="scientific">Bifidobacterium parmae</name>
    <dbReference type="NCBI Taxonomy" id="361854"/>
    <lineage>
        <taxon>Bacteria</taxon>
        <taxon>Bacillati</taxon>
        <taxon>Actinomycetota</taxon>
        <taxon>Actinomycetes</taxon>
        <taxon>Bifidobacteriales</taxon>
        <taxon>Bifidobacteriaceae</taxon>
        <taxon>Bifidobacterium</taxon>
    </lineage>
</organism>
<dbReference type="GO" id="GO:0016740">
    <property type="term" value="F:transferase activity"/>
    <property type="evidence" value="ECO:0007669"/>
    <property type="project" value="UniProtKB-KW"/>
</dbReference>
<dbReference type="CDD" id="cd00761">
    <property type="entry name" value="Glyco_tranf_GTA_type"/>
    <property type="match status" value="1"/>
</dbReference>
<dbReference type="Gene3D" id="3.90.550.10">
    <property type="entry name" value="Spore Coat Polysaccharide Biosynthesis Protein SpsA, Chain A"/>
    <property type="match status" value="1"/>
</dbReference>
<protein>
    <submittedName>
        <fullName evidence="1">Glycosyl transferase, family 2</fullName>
    </submittedName>
</protein>
<dbReference type="AlphaFoldDB" id="A0A2N5IVH2"/>
<dbReference type="SUPFAM" id="SSF53448">
    <property type="entry name" value="Nucleotide-diphospho-sugar transferases"/>
    <property type="match status" value="1"/>
</dbReference>
<dbReference type="EMBL" id="NMWT01000039">
    <property type="protein sequence ID" value="PLS25960.1"/>
    <property type="molecule type" value="Genomic_DNA"/>
</dbReference>
<comment type="caution">
    <text evidence="1">The sequence shown here is derived from an EMBL/GenBank/DDBJ whole genome shotgun (WGS) entry which is preliminary data.</text>
</comment>
<dbReference type="RefSeq" id="WP_243394572.1">
    <property type="nucleotide sequence ID" value="NZ_NMWT01000039.1"/>
</dbReference>
<dbReference type="Proteomes" id="UP000235034">
    <property type="component" value="Unassembled WGS sequence"/>
</dbReference>
<sequence length="318" mass="36302">MSMKTSVATWVWKSKNRLRRVVTHASRRVTRRPRIIASLTSYPPRIGGVHVAIQSLLAQRVLPDRIVLWLCEQDFPNRERDLPQSLLDVLAHDVVIRWVPENLKPHKKYFWALQEYHDDIVILFDDDLVYPNTCIADLMAMHERFPKAIAATRTHLMMFDEDGSLKPYDQWMYEAPAHHPQLVGKPSMRLFATTGFGTLFPPRIMPQATFDEETIRRCALNADDIWLKVMEVVARIPVVSATTNQLIDMMPVGEAMAQRRFTYVPDTQDVALCHDNAESGGNDVILADTLADSKVRKLLDGDFTQLVRDDELDGIIGA</sequence>
<evidence type="ECO:0000313" key="1">
    <source>
        <dbReference type="EMBL" id="PLS25960.1"/>
    </source>
</evidence>
<dbReference type="InterPro" id="IPR029044">
    <property type="entry name" value="Nucleotide-diphossugar_trans"/>
</dbReference>